<evidence type="ECO:0000256" key="1">
    <source>
        <dbReference type="SAM" id="MobiDB-lite"/>
    </source>
</evidence>
<dbReference type="GO" id="GO:0051537">
    <property type="term" value="F:2 iron, 2 sulfur cluster binding"/>
    <property type="evidence" value="ECO:0007669"/>
    <property type="project" value="InterPro"/>
</dbReference>
<organism evidence="3 4">
    <name type="scientific">Kitasatospora setae (strain ATCC 33774 / DSM 43861 / JCM 3304 / KCC A-0304 / NBRC 14216 / KM-6054)</name>
    <name type="common">Streptomyces setae</name>
    <dbReference type="NCBI Taxonomy" id="452652"/>
    <lineage>
        <taxon>Bacteria</taxon>
        <taxon>Bacillati</taxon>
        <taxon>Actinomycetota</taxon>
        <taxon>Actinomycetes</taxon>
        <taxon>Kitasatosporales</taxon>
        <taxon>Streptomycetaceae</taxon>
        <taxon>Kitasatospora</taxon>
    </lineage>
</organism>
<sequence length="265" mass="28570">MLDLPARPAPTTGPLARTYRQLAAACPALTLTLVDRTPDAEAPRGAGGPQRPDHPSAPAREWIPVDRLAAAAERLVEAETARIRDRHGTTPRPHVAASRLLHHHLWTHALLITGVWYLERRIPLLPADRIWTDTATGDFALRSGDSAPGDEAALRDTVAAHLGPVLAAFQPHVRRGPRALWGMATDDLVSGIWYLGRMLGQEDRAVATATALLPAGPGAAADTAPWAGPADFRRENGSWTRTRQGCCLYYAIDPANPCATCPRRA</sequence>
<keyword evidence="4" id="KW-1185">Reference proteome</keyword>
<dbReference type="STRING" id="452652.KSE_12610"/>
<feature type="domain" description="Ferric siderophore reductase C-terminal" evidence="2">
    <location>
        <begin position="243"/>
        <end position="263"/>
    </location>
</feature>
<dbReference type="PATRIC" id="fig|452652.3.peg.1259"/>
<name>E4N7B3_KITSK</name>
<dbReference type="Proteomes" id="UP000007076">
    <property type="component" value="Chromosome"/>
</dbReference>
<dbReference type="RefSeq" id="WP_014134412.1">
    <property type="nucleotide sequence ID" value="NC_016109.1"/>
</dbReference>
<evidence type="ECO:0000259" key="2">
    <source>
        <dbReference type="Pfam" id="PF11575"/>
    </source>
</evidence>
<evidence type="ECO:0000313" key="4">
    <source>
        <dbReference type="Proteomes" id="UP000007076"/>
    </source>
</evidence>
<gene>
    <name evidence="3" type="ordered locus">KSE_12610</name>
</gene>
<protein>
    <recommendedName>
        <fullName evidence="2">Ferric siderophore reductase C-terminal domain-containing protein</fullName>
    </recommendedName>
</protein>
<evidence type="ECO:0000313" key="3">
    <source>
        <dbReference type="EMBL" id="BAJ27094.1"/>
    </source>
</evidence>
<dbReference type="AlphaFoldDB" id="E4N7B3"/>
<feature type="region of interest" description="Disordered" evidence="1">
    <location>
        <begin position="38"/>
        <end position="60"/>
    </location>
</feature>
<dbReference type="EMBL" id="AP010968">
    <property type="protein sequence ID" value="BAJ27094.1"/>
    <property type="molecule type" value="Genomic_DNA"/>
</dbReference>
<dbReference type="InterPro" id="IPR024726">
    <property type="entry name" value="FhuF_C"/>
</dbReference>
<reference evidence="3 4" key="1">
    <citation type="journal article" date="2010" name="DNA Res.">
        <title>Genome sequence of Kitasatospora setae NBRC 14216T: an evolutionary snapshot of the family Streptomycetaceae.</title>
        <authorList>
            <person name="Ichikawa N."/>
            <person name="Oguchi A."/>
            <person name="Ikeda H."/>
            <person name="Ishikawa J."/>
            <person name="Kitani S."/>
            <person name="Watanabe Y."/>
            <person name="Nakamura S."/>
            <person name="Katano Y."/>
            <person name="Kishi E."/>
            <person name="Sasagawa M."/>
            <person name="Ankai A."/>
            <person name="Fukui S."/>
            <person name="Hashimoto Y."/>
            <person name="Kamata S."/>
            <person name="Otoguro M."/>
            <person name="Tanikawa S."/>
            <person name="Nihira T."/>
            <person name="Horinouchi S."/>
            <person name="Ohnishi Y."/>
            <person name="Hayakawa M."/>
            <person name="Kuzuyama T."/>
            <person name="Arisawa A."/>
            <person name="Nomoto F."/>
            <person name="Miura H."/>
            <person name="Takahashi Y."/>
            <person name="Fujita N."/>
        </authorList>
    </citation>
    <scope>NUCLEOTIDE SEQUENCE [LARGE SCALE GENOMIC DNA]</scope>
    <source>
        <strain evidence="4">ATCC 33774 / DSM 43861 / JCM 3304 / KCC A-0304 / NBRC 14216 / KM-6054</strain>
    </source>
</reference>
<dbReference type="HOGENOM" id="CLU_086030_0_0_11"/>
<proteinExistence type="predicted"/>
<dbReference type="KEGG" id="ksk:KSE_12610"/>
<dbReference type="eggNOG" id="COG4114">
    <property type="taxonomic scope" value="Bacteria"/>
</dbReference>
<dbReference type="Pfam" id="PF11575">
    <property type="entry name" value="FhuF_C"/>
    <property type="match status" value="1"/>
</dbReference>
<accession>E4N7B3</accession>